<accession>A0A6M3TJD7</accession>
<sequence>MEQGQDTPWTQSTEHINIQKEEDGQQTQKLEHLSLTLLMDLFLRIMSQAGMLKQTVS</sequence>
<evidence type="ECO:0000256" key="2">
    <source>
        <dbReference type="SAM" id="MobiDB-lite"/>
    </source>
</evidence>
<organism evidence="3">
    <name type="scientific">Influenza A virus</name>
    <dbReference type="NCBI Taxonomy" id="11320"/>
    <lineage>
        <taxon>Viruses</taxon>
        <taxon>Riboviria</taxon>
        <taxon>Orthornavirae</taxon>
        <taxon>Negarnaviricota</taxon>
        <taxon>Polyploviricotina</taxon>
        <taxon>Insthoviricetes</taxon>
        <taxon>Articulavirales</taxon>
        <taxon>Orthomyxoviridae</taxon>
        <taxon>Alphainfluenzavirus</taxon>
        <taxon>Alphainfluenzavirus influenzae</taxon>
    </lineage>
</organism>
<proteinExistence type="predicted"/>
<dbReference type="EMBL" id="MT378812">
    <property type="protein sequence ID" value="QJD65290.1"/>
    <property type="molecule type" value="Viral_cRNA"/>
</dbReference>
<dbReference type="Pfam" id="PF11986">
    <property type="entry name" value="PB1-F2"/>
    <property type="match status" value="1"/>
</dbReference>
<name>A0A6M3TJD7_9INFA</name>
<feature type="compositionally biased region" description="Polar residues" evidence="2">
    <location>
        <begin position="1"/>
        <end position="16"/>
    </location>
</feature>
<evidence type="ECO:0000313" key="3">
    <source>
        <dbReference type="EMBL" id="QJD65290.1"/>
    </source>
</evidence>
<feature type="region of interest" description="Disordered" evidence="2">
    <location>
        <begin position="1"/>
        <end position="25"/>
    </location>
</feature>
<gene>
    <name evidence="3" type="primary">PB1-F2</name>
</gene>
<reference evidence="3" key="1">
    <citation type="submission" date="2020-04" db="EMBL/GenBank/DDBJ databases">
        <authorList>
            <person name="Chastagner A."/>
            <person name="Queguiner S."/>
            <person name="Gorin S."/>
            <person name="Barbier N."/>
            <person name="Herve S."/>
            <person name="Simon G."/>
        </authorList>
    </citation>
    <scope>NUCLEOTIDE SEQUENCE</scope>
    <source>
        <strain evidence="3">A/swine/France/29-160311/2016</strain>
    </source>
</reference>
<dbReference type="InterPro" id="IPR021045">
    <property type="entry name" value="Flu_proapoptotic_PB1-F2"/>
</dbReference>
<protein>
    <submittedName>
        <fullName evidence="3">PB1-F2 protein</fullName>
    </submittedName>
</protein>
<dbReference type="Proteomes" id="UP001390560">
    <property type="component" value="Genome"/>
</dbReference>
<evidence type="ECO:0000256" key="1">
    <source>
        <dbReference type="ARBA" id="ARBA00023200"/>
    </source>
</evidence>
<keyword evidence="1" id="KW-1035">Host cytoplasm</keyword>